<dbReference type="CDD" id="cd04765">
    <property type="entry name" value="HTH_MlrA-like_sg2"/>
    <property type="match status" value="1"/>
</dbReference>
<organism evidence="4 5">
    <name type="scientific">Edaphobacter modestus</name>
    <dbReference type="NCBI Taxonomy" id="388466"/>
    <lineage>
        <taxon>Bacteria</taxon>
        <taxon>Pseudomonadati</taxon>
        <taxon>Acidobacteriota</taxon>
        <taxon>Terriglobia</taxon>
        <taxon>Terriglobales</taxon>
        <taxon>Acidobacteriaceae</taxon>
        <taxon>Edaphobacter</taxon>
    </lineage>
</organism>
<keyword evidence="5" id="KW-1185">Reference proteome</keyword>
<dbReference type="GO" id="GO:0003700">
    <property type="term" value="F:DNA-binding transcription factor activity"/>
    <property type="evidence" value="ECO:0007669"/>
    <property type="project" value="InterPro"/>
</dbReference>
<dbReference type="PANTHER" id="PTHR30204">
    <property type="entry name" value="REDOX-CYCLING DRUG-SENSING TRANSCRIPTIONAL ACTIVATOR SOXR"/>
    <property type="match status" value="1"/>
</dbReference>
<dbReference type="AlphaFoldDB" id="A0A4Q7YVF9"/>
<dbReference type="EMBL" id="SHKW01000001">
    <property type="protein sequence ID" value="RZU41043.1"/>
    <property type="molecule type" value="Genomic_DNA"/>
</dbReference>
<dbReference type="InterPro" id="IPR009061">
    <property type="entry name" value="DNA-bd_dom_put_sf"/>
</dbReference>
<dbReference type="SMART" id="SM00422">
    <property type="entry name" value="HTH_MERR"/>
    <property type="match status" value="1"/>
</dbReference>
<evidence type="ECO:0000256" key="2">
    <source>
        <dbReference type="SAM" id="MobiDB-lite"/>
    </source>
</evidence>
<keyword evidence="1 4" id="KW-0238">DNA-binding</keyword>
<dbReference type="RefSeq" id="WP_242617903.1">
    <property type="nucleotide sequence ID" value="NZ_SHKW01000001.1"/>
</dbReference>
<accession>A0A4Q7YVF9</accession>
<dbReference type="Proteomes" id="UP000292958">
    <property type="component" value="Unassembled WGS sequence"/>
</dbReference>
<evidence type="ECO:0000313" key="5">
    <source>
        <dbReference type="Proteomes" id="UP000292958"/>
    </source>
</evidence>
<name>A0A4Q7YVF9_9BACT</name>
<evidence type="ECO:0000259" key="3">
    <source>
        <dbReference type="PROSITE" id="PS50937"/>
    </source>
</evidence>
<evidence type="ECO:0000256" key="1">
    <source>
        <dbReference type="ARBA" id="ARBA00023125"/>
    </source>
</evidence>
<feature type="region of interest" description="Disordered" evidence="2">
    <location>
        <begin position="142"/>
        <end position="175"/>
    </location>
</feature>
<proteinExistence type="predicted"/>
<feature type="compositionally biased region" description="Low complexity" evidence="2">
    <location>
        <begin position="150"/>
        <end position="162"/>
    </location>
</feature>
<gene>
    <name evidence="4" type="ORF">BDD14_2535</name>
</gene>
<dbReference type="Gene3D" id="1.10.1660.10">
    <property type="match status" value="1"/>
</dbReference>
<comment type="caution">
    <text evidence="4">The sequence shown here is derived from an EMBL/GenBank/DDBJ whole genome shotgun (WGS) entry which is preliminary data.</text>
</comment>
<dbReference type="SUPFAM" id="SSF46955">
    <property type="entry name" value="Putative DNA-binding domain"/>
    <property type="match status" value="1"/>
</dbReference>
<dbReference type="Pfam" id="PF13411">
    <property type="entry name" value="MerR_1"/>
    <property type="match status" value="1"/>
</dbReference>
<dbReference type="PROSITE" id="PS50937">
    <property type="entry name" value="HTH_MERR_2"/>
    <property type="match status" value="1"/>
</dbReference>
<dbReference type="PANTHER" id="PTHR30204:SF15">
    <property type="entry name" value="BLL5018 PROTEIN"/>
    <property type="match status" value="1"/>
</dbReference>
<dbReference type="InterPro" id="IPR000551">
    <property type="entry name" value="MerR-type_HTH_dom"/>
</dbReference>
<protein>
    <submittedName>
        <fullName evidence="4">DNA-binding transcriptional MerR regulator</fullName>
    </submittedName>
</protein>
<dbReference type="GO" id="GO:0003677">
    <property type="term" value="F:DNA binding"/>
    <property type="evidence" value="ECO:0007669"/>
    <property type="project" value="UniProtKB-KW"/>
</dbReference>
<feature type="domain" description="HTH merR-type" evidence="3">
    <location>
        <begin position="30"/>
        <end position="100"/>
    </location>
</feature>
<evidence type="ECO:0000313" key="4">
    <source>
        <dbReference type="EMBL" id="RZU41043.1"/>
    </source>
</evidence>
<sequence length="175" mass="19723">MGALWSLGMAHHQPIRRNPPSGAEIPDKLYFRIGEVSRLCDVPAYVLRFWESEFPQLKPHKGGTGQRLYRRRDVETALQIKSLLYDEGYTIPGARQVFKAEQRQKAPQLALDIEMGAASGSSGQLRKLQKELRELLAFLSRPPERSGVQSIRASRASASPKRPSTEQLFTPKPEL</sequence>
<dbReference type="InterPro" id="IPR047057">
    <property type="entry name" value="MerR_fam"/>
</dbReference>
<reference evidence="4 5" key="1">
    <citation type="submission" date="2019-02" db="EMBL/GenBank/DDBJ databases">
        <title>Genomic Encyclopedia of Archaeal and Bacterial Type Strains, Phase II (KMG-II): from individual species to whole genera.</title>
        <authorList>
            <person name="Goeker M."/>
        </authorList>
    </citation>
    <scope>NUCLEOTIDE SEQUENCE [LARGE SCALE GENOMIC DNA]</scope>
    <source>
        <strain evidence="4 5">DSM 18101</strain>
    </source>
</reference>